<keyword evidence="8 10" id="KW-0472">Membrane</keyword>
<evidence type="ECO:0000256" key="5">
    <source>
        <dbReference type="ARBA" id="ARBA00022741"/>
    </source>
</evidence>
<dbReference type="VEuPathDB" id="FungiDB:CCM_08579"/>
<dbReference type="InterPro" id="IPR011527">
    <property type="entry name" value="ABC1_TM_dom"/>
</dbReference>
<comment type="similarity">
    <text evidence="2">Belongs to the ABC transporter superfamily. ABCC family. Conjugate transporter (TC 3.A.1.208) subfamily.</text>
</comment>
<proteinExistence type="inferred from homology"/>
<feature type="transmembrane region" description="Helical" evidence="10">
    <location>
        <begin position="516"/>
        <end position="538"/>
    </location>
</feature>
<name>G3JRU1_CORMM</name>
<feature type="domain" description="ABC transporter" evidence="11">
    <location>
        <begin position="601"/>
        <end position="851"/>
    </location>
</feature>
<protein>
    <submittedName>
        <fullName evidence="13">ABC bile acid transporter, putative</fullName>
    </submittedName>
</protein>
<comment type="subcellular location">
    <subcellularLocation>
        <location evidence="1">Membrane</location>
        <topology evidence="1">Multi-pass membrane protein</topology>
    </subcellularLocation>
</comment>
<evidence type="ECO:0000259" key="11">
    <source>
        <dbReference type="PROSITE" id="PS50893"/>
    </source>
</evidence>
<sequence>MIAPIDGLKETMRQDSAHVPTLASVAAVVTATSLSLLTLRQFLGGAQHTCAPKEIYHDEDGEATKDSEALCSAAAQKAIIDVATAAGLSIAVYDALAVGAVPRQQLPANAVEVVIWALLSVQALILSLEQRFQQRYAHGFRLGSSAALCLLWILYRAAAVQEGRSEAPWSEIGSLLAVFLASWSIPRRPVVFRQGLQVDSELSVSFWSRLAFSWGPFHASRSAIPHKIQMDLLPEVSHSSRVARWKPIWTSTRGDNSVHLWKQLMRAFLPTLIVQWCLAFASAASQFGSRFALFKLLQCLEKHGQPSNSASAWVAGLGTGLLIETLSHSWLIWFTQMKLQIPVEGLLKSLVVDKLTRRPLAPGKGLVPKQASNAKSAGQFEYPSLTDILTNHCQRKSSQETANACAHTHHFLVAIFKLCLDVHYLSRLLGTKSILAGTIVSMLLVPLSAKLSQRYRAARAKRTKAHSAVSNLVSEALQSLRHIRLASMEGVWQDRLGAVRDQELDQMWSAGIAMSLLSLAVNLGPVLLVCIALSMYAYGAGHLSPSIAFLALNLFDNLQSAFQELPSRFAEARVSWSSCRLLHQYLSEPERERPAVSSEGLGLENAFLRWHAKSSDPNLQDEFTLSGVNVAFPPAALSIVTGSTGSGKSLLLSALLEEANIGEGRLLRPPVHSVRPESSHEKVRIKVGSTALVSQPPWIENCSILDNILFGNVYDDERYKATLDACALDHDLSVLPGGDQTIAGLNGAFLSGGQKWRVALARAFYSTAEILILDDVLSAVDAHVAQRLCERGLMGELARGRTVILATHSPNAFLDTAKYHVTVENNRAIGKAISRTAVLERKNLEPAQAGEGYPDPILNLDKESEKPENPKSSASLPTMRTGQILSAYIWASGGVWSLVMGVLLTLLSRAVTHSSSWWLSRWTVQDKTSADHSVVHNIKIYFALSLSTVIGLELISLILLGMSLTASRSLFRRLVRSVLYAPLTWIDSMPLGEMIQVLETDIYTLDNKTTQSLHNLLGSLANLVFILTSSAAVLVIYSRAVIQQLAISRQLFRLIDESLRPVLEHASSIASGLATIRAFDRTDFYIERMDQLVDRSAKLGLHLILGQRWLAVRLGALGAVFVTIVAATLVYQEEDAGKAGLIITLALQLKDTLSGTTTMFNLHDMLARTIGQIVSLSHVETESQEGNEPPRSSWATDASLRVCNLVVGYEASARPALRAVSFSVEPGQRLGIVGRTGSGKTSLINALARFINPTQGQIFLNGVDISTIKVKRLREALALIPQDPFLFSGTLRSNVDPCSTATDERLLEVLRRARLIQPGASIDDKTLASFSDLDMPIQARGVNLSYGQRQLICLARALLVESPIVLLDEATSGVDDATDAAVQSVIRQEFSQSTIIVVAHRLLTVADFDRVLVMRDGEVVEFGPPATLMARRGLFWDMVQKSGDTERITLAMQTS</sequence>
<dbReference type="SUPFAM" id="SSF52540">
    <property type="entry name" value="P-loop containing nucleoside triphosphate hydrolases"/>
    <property type="match status" value="2"/>
</dbReference>
<evidence type="ECO:0000256" key="10">
    <source>
        <dbReference type="SAM" id="Phobius"/>
    </source>
</evidence>
<keyword evidence="4 10" id="KW-0812">Transmembrane</keyword>
<dbReference type="PANTHER" id="PTHR24223">
    <property type="entry name" value="ATP-BINDING CASSETTE SUB-FAMILY C"/>
    <property type="match status" value="1"/>
</dbReference>
<evidence type="ECO:0000256" key="6">
    <source>
        <dbReference type="ARBA" id="ARBA00022840"/>
    </source>
</evidence>
<evidence type="ECO:0000256" key="8">
    <source>
        <dbReference type="ARBA" id="ARBA00023136"/>
    </source>
</evidence>
<dbReference type="Pfam" id="PF00005">
    <property type="entry name" value="ABC_tran"/>
    <property type="match status" value="2"/>
</dbReference>
<dbReference type="InterPro" id="IPR027417">
    <property type="entry name" value="P-loop_NTPase"/>
</dbReference>
<evidence type="ECO:0000256" key="3">
    <source>
        <dbReference type="ARBA" id="ARBA00022448"/>
    </source>
</evidence>
<dbReference type="EMBL" id="JH126405">
    <property type="protein sequence ID" value="EGX88534.1"/>
    <property type="molecule type" value="Genomic_DNA"/>
</dbReference>
<feature type="transmembrane region" description="Helical" evidence="10">
    <location>
        <begin position="1110"/>
        <end position="1131"/>
    </location>
</feature>
<dbReference type="InParanoid" id="G3JRU1"/>
<keyword evidence="3" id="KW-0813">Transport</keyword>
<feature type="region of interest" description="Disordered" evidence="9">
    <location>
        <begin position="845"/>
        <end position="877"/>
    </location>
</feature>
<evidence type="ECO:0000313" key="13">
    <source>
        <dbReference type="EMBL" id="EGX88534.1"/>
    </source>
</evidence>
<dbReference type="PROSITE" id="PS50929">
    <property type="entry name" value="ABC_TM1F"/>
    <property type="match status" value="2"/>
</dbReference>
<dbReference type="Gene3D" id="3.40.50.300">
    <property type="entry name" value="P-loop containing nucleotide triphosphate hydrolases"/>
    <property type="match status" value="2"/>
</dbReference>
<feature type="domain" description="ABC transmembrane type-1" evidence="12">
    <location>
        <begin position="897"/>
        <end position="1161"/>
    </location>
</feature>
<dbReference type="HOGENOM" id="CLU_000604_27_6_1"/>
<dbReference type="FunFam" id="3.40.50.300:FF:000630">
    <property type="entry name" value="ATP-binding cassette (ABC) transporter, putative"/>
    <property type="match status" value="1"/>
</dbReference>
<feature type="transmembrane region" description="Helical" evidence="10">
    <location>
        <begin position="434"/>
        <end position="452"/>
    </location>
</feature>
<feature type="transmembrane region" description="Helical" evidence="10">
    <location>
        <begin position="887"/>
        <end position="907"/>
    </location>
</feature>
<organism evidence="13 14">
    <name type="scientific">Cordyceps militaris (strain CM01)</name>
    <name type="common">Caterpillar fungus</name>
    <dbReference type="NCBI Taxonomy" id="983644"/>
    <lineage>
        <taxon>Eukaryota</taxon>
        <taxon>Fungi</taxon>
        <taxon>Dikarya</taxon>
        <taxon>Ascomycota</taxon>
        <taxon>Pezizomycotina</taxon>
        <taxon>Sordariomycetes</taxon>
        <taxon>Hypocreomycetidae</taxon>
        <taxon>Hypocreales</taxon>
        <taxon>Cordycipitaceae</taxon>
        <taxon>Cordyceps</taxon>
    </lineage>
</organism>
<dbReference type="OrthoDB" id="6500128at2759"/>
<dbReference type="GO" id="GO:0016887">
    <property type="term" value="F:ATP hydrolysis activity"/>
    <property type="evidence" value="ECO:0007669"/>
    <property type="project" value="InterPro"/>
</dbReference>
<dbReference type="PROSITE" id="PS50893">
    <property type="entry name" value="ABC_TRANSPORTER_2"/>
    <property type="match status" value="2"/>
</dbReference>
<dbReference type="PANTHER" id="PTHR24223:SF456">
    <property type="entry name" value="MULTIDRUG RESISTANCE-ASSOCIATED PROTEIN LETHAL(2)03659"/>
    <property type="match status" value="1"/>
</dbReference>
<dbReference type="Gene3D" id="1.20.1560.10">
    <property type="entry name" value="ABC transporter type 1, transmembrane domain"/>
    <property type="match status" value="2"/>
</dbReference>
<dbReference type="SMART" id="SM00382">
    <property type="entry name" value="AAA"/>
    <property type="match status" value="2"/>
</dbReference>
<dbReference type="Pfam" id="PF00664">
    <property type="entry name" value="ABC_membrane"/>
    <property type="match status" value="2"/>
</dbReference>
<dbReference type="eggNOG" id="KOG0054">
    <property type="taxonomic scope" value="Eukaryota"/>
</dbReference>
<dbReference type="Proteomes" id="UP000001610">
    <property type="component" value="Unassembled WGS sequence"/>
</dbReference>
<dbReference type="GeneID" id="18170585"/>
<dbReference type="InterPro" id="IPR036640">
    <property type="entry name" value="ABC1_TM_sf"/>
</dbReference>
<dbReference type="RefSeq" id="XP_006673779.1">
    <property type="nucleotide sequence ID" value="XM_006673716.1"/>
</dbReference>
<gene>
    <name evidence="13" type="ORF">CCM_08579</name>
</gene>
<dbReference type="InterPro" id="IPR050173">
    <property type="entry name" value="ABC_transporter_C-like"/>
</dbReference>
<feature type="transmembrane region" description="Helical" evidence="10">
    <location>
        <begin position="940"/>
        <end position="964"/>
    </location>
</feature>
<evidence type="ECO:0000259" key="12">
    <source>
        <dbReference type="PROSITE" id="PS50929"/>
    </source>
</evidence>
<keyword evidence="6" id="KW-0067">ATP-binding</keyword>
<dbReference type="InterPro" id="IPR003439">
    <property type="entry name" value="ABC_transporter-like_ATP-bd"/>
</dbReference>
<dbReference type="KEGG" id="cmt:CCM_08579"/>
<keyword evidence="5" id="KW-0547">Nucleotide-binding</keyword>
<dbReference type="SUPFAM" id="SSF90123">
    <property type="entry name" value="ABC transporter transmembrane region"/>
    <property type="match status" value="2"/>
</dbReference>
<dbReference type="CDD" id="cd18604">
    <property type="entry name" value="ABC_6TM_VMR1_D2_like"/>
    <property type="match status" value="1"/>
</dbReference>
<feature type="transmembrane region" description="Helical" evidence="10">
    <location>
        <begin position="1016"/>
        <end position="1037"/>
    </location>
</feature>
<feature type="domain" description="ABC transmembrane type-1" evidence="12">
    <location>
        <begin position="435"/>
        <end position="571"/>
    </location>
</feature>
<dbReference type="InterPro" id="IPR003593">
    <property type="entry name" value="AAA+_ATPase"/>
</dbReference>
<feature type="domain" description="ABC transporter" evidence="11">
    <location>
        <begin position="1200"/>
        <end position="1441"/>
    </location>
</feature>
<keyword evidence="7 10" id="KW-1133">Transmembrane helix</keyword>
<feature type="compositionally biased region" description="Basic and acidic residues" evidence="9">
    <location>
        <begin position="860"/>
        <end position="869"/>
    </location>
</feature>
<dbReference type="CDD" id="cd03244">
    <property type="entry name" value="ABCC_MRP_domain2"/>
    <property type="match status" value="1"/>
</dbReference>
<evidence type="ECO:0000313" key="14">
    <source>
        <dbReference type="Proteomes" id="UP000001610"/>
    </source>
</evidence>
<evidence type="ECO:0000256" key="7">
    <source>
        <dbReference type="ARBA" id="ARBA00022989"/>
    </source>
</evidence>
<evidence type="ECO:0000256" key="2">
    <source>
        <dbReference type="ARBA" id="ARBA00009726"/>
    </source>
</evidence>
<evidence type="ECO:0000256" key="1">
    <source>
        <dbReference type="ARBA" id="ARBA00004141"/>
    </source>
</evidence>
<dbReference type="GO" id="GO:0005524">
    <property type="term" value="F:ATP binding"/>
    <property type="evidence" value="ECO:0007669"/>
    <property type="project" value="UniProtKB-KW"/>
</dbReference>
<keyword evidence="14" id="KW-1185">Reference proteome</keyword>
<dbReference type="InterPro" id="IPR017871">
    <property type="entry name" value="ABC_transporter-like_CS"/>
</dbReference>
<evidence type="ECO:0000256" key="4">
    <source>
        <dbReference type="ARBA" id="ARBA00022692"/>
    </source>
</evidence>
<evidence type="ECO:0000256" key="9">
    <source>
        <dbReference type="SAM" id="MobiDB-lite"/>
    </source>
</evidence>
<accession>G3JRU1</accession>
<dbReference type="GO" id="GO:0140359">
    <property type="term" value="F:ABC-type transporter activity"/>
    <property type="evidence" value="ECO:0007669"/>
    <property type="project" value="InterPro"/>
</dbReference>
<dbReference type="PROSITE" id="PS00211">
    <property type="entry name" value="ABC_TRANSPORTER_1"/>
    <property type="match status" value="1"/>
</dbReference>
<dbReference type="GO" id="GO:0016020">
    <property type="term" value="C:membrane"/>
    <property type="evidence" value="ECO:0007669"/>
    <property type="project" value="UniProtKB-SubCell"/>
</dbReference>
<reference evidence="13 14" key="1">
    <citation type="journal article" date="2011" name="Genome Biol.">
        <title>Genome sequence of the insect pathogenic fungus Cordyceps militaris, a valued traditional Chinese medicine.</title>
        <authorList>
            <person name="Zheng P."/>
            <person name="Xia Y."/>
            <person name="Xiao G."/>
            <person name="Xiong C."/>
            <person name="Hu X."/>
            <person name="Zhang S."/>
            <person name="Zheng H."/>
            <person name="Huang Y."/>
            <person name="Zhou Y."/>
            <person name="Wang S."/>
            <person name="Zhao G.P."/>
            <person name="Liu X."/>
            <person name="St Leger R.J."/>
            <person name="Wang C."/>
        </authorList>
    </citation>
    <scope>NUCLEOTIDE SEQUENCE [LARGE SCALE GENOMIC DNA]</scope>
    <source>
        <strain evidence="13 14">CM01</strain>
    </source>
</reference>